<evidence type="ECO:0000313" key="2">
    <source>
        <dbReference type="EMBL" id="MFD1799379.1"/>
    </source>
</evidence>
<reference evidence="3" key="1">
    <citation type="journal article" date="2019" name="Int. J. Syst. Evol. Microbiol.">
        <title>The Global Catalogue of Microorganisms (GCM) 10K type strain sequencing project: providing services to taxonomists for standard genome sequencing and annotation.</title>
        <authorList>
            <consortium name="The Broad Institute Genomics Platform"/>
            <consortium name="The Broad Institute Genome Sequencing Center for Infectious Disease"/>
            <person name="Wu L."/>
            <person name="Ma J."/>
        </authorList>
    </citation>
    <scope>NUCLEOTIDE SEQUENCE [LARGE SCALE GENOMIC DNA]</scope>
    <source>
        <strain evidence="3">KCTC 42143</strain>
    </source>
</reference>
<feature type="domain" description="Nucleotide modification associated" evidence="1">
    <location>
        <begin position="21"/>
        <end position="88"/>
    </location>
</feature>
<organism evidence="2 3">
    <name type="scientific">Carnobacterium antarcticum</name>
    <dbReference type="NCBI Taxonomy" id="2126436"/>
    <lineage>
        <taxon>Bacteria</taxon>
        <taxon>Bacillati</taxon>
        <taxon>Bacillota</taxon>
        <taxon>Bacilli</taxon>
        <taxon>Lactobacillales</taxon>
        <taxon>Carnobacteriaceae</taxon>
        <taxon>Carnobacterium</taxon>
    </lineage>
</organism>
<dbReference type="RefSeq" id="WP_082664153.1">
    <property type="nucleotide sequence ID" value="NZ_JBHSQC010000025.1"/>
</dbReference>
<proteinExistence type="predicted"/>
<comment type="caution">
    <text evidence="2">The sequence shown here is derived from an EMBL/GenBank/DDBJ whole genome shotgun (WGS) entry which is preliminary data.</text>
</comment>
<gene>
    <name evidence="2" type="ORF">ACFSBK_05885</name>
</gene>
<sequence length="170" mass="19123">MNKPLVHAKITQELNEIYKSKNADYGDAFGDTFQKLGIVSAVTRISDKTNRLVSLAAKTDEERLVKDETIKDTLMDLANYAIMTLIEMEKDKQNHIVNTIGKNFTKISTAPMSLFHKSCIQTAVEHEEDKCKVDAYSSFMHDLAKITSSDECPPSNNKISTYYHGTNPND</sequence>
<dbReference type="EMBL" id="JBHUFF010000013">
    <property type="protein sequence ID" value="MFD1799379.1"/>
    <property type="molecule type" value="Genomic_DNA"/>
</dbReference>
<protein>
    <submittedName>
        <fullName evidence="2">Nucleotide modification associated domain-containing protein</fullName>
    </submittedName>
</protein>
<dbReference type="InterPro" id="IPR011630">
    <property type="entry name" value="DUF1599"/>
</dbReference>
<evidence type="ECO:0000313" key="3">
    <source>
        <dbReference type="Proteomes" id="UP001597285"/>
    </source>
</evidence>
<dbReference type="Pfam" id="PF07659">
    <property type="entry name" value="DUF1599"/>
    <property type="match status" value="1"/>
</dbReference>
<keyword evidence="3" id="KW-1185">Reference proteome</keyword>
<dbReference type="Proteomes" id="UP001597285">
    <property type="component" value="Unassembled WGS sequence"/>
</dbReference>
<name>A0ABW4NLV0_9LACT</name>
<evidence type="ECO:0000259" key="1">
    <source>
        <dbReference type="Pfam" id="PF07659"/>
    </source>
</evidence>
<accession>A0ABW4NLV0</accession>